<evidence type="ECO:0000256" key="2">
    <source>
        <dbReference type="ARBA" id="ARBA00022485"/>
    </source>
</evidence>
<dbReference type="PROSITE" id="PS51379">
    <property type="entry name" value="4FE4S_FER_2"/>
    <property type="match status" value="2"/>
</dbReference>
<feature type="domain" description="4Fe-4S ferredoxin-type" evidence="8">
    <location>
        <begin position="186"/>
        <end position="215"/>
    </location>
</feature>
<name>A0ABY6HT22_9ARCH</name>
<gene>
    <name evidence="9" type="ORF">NEF87_002302</name>
</gene>
<dbReference type="EMBL" id="CP104013">
    <property type="protein sequence ID" value="UYP46017.1"/>
    <property type="molecule type" value="Genomic_DNA"/>
</dbReference>
<evidence type="ECO:0000256" key="7">
    <source>
        <dbReference type="ARBA" id="ARBA00023014"/>
    </source>
</evidence>
<evidence type="ECO:0000259" key="8">
    <source>
        <dbReference type="PROSITE" id="PS51379"/>
    </source>
</evidence>
<protein>
    <submittedName>
        <fullName evidence="9">Ion-translocating oxidoreductase complex subunit B</fullName>
    </submittedName>
</protein>
<dbReference type="PROSITE" id="PS00198">
    <property type="entry name" value="4FE4S_FER_1"/>
    <property type="match status" value="1"/>
</dbReference>
<dbReference type="PANTHER" id="PTHR43687">
    <property type="entry name" value="ADENYLYLSULFATE REDUCTASE, BETA SUBUNIT"/>
    <property type="match status" value="1"/>
</dbReference>
<keyword evidence="6" id="KW-0408">Iron</keyword>
<keyword evidence="4" id="KW-0677">Repeat</keyword>
<dbReference type="InterPro" id="IPR017896">
    <property type="entry name" value="4Fe4S_Fe-S-bd"/>
</dbReference>
<feature type="domain" description="4Fe-4S ferredoxin-type" evidence="8">
    <location>
        <begin position="216"/>
        <end position="244"/>
    </location>
</feature>
<keyword evidence="7" id="KW-0411">Iron-sulfur</keyword>
<dbReference type="SUPFAM" id="SSF54862">
    <property type="entry name" value="4Fe-4S ferredoxins"/>
    <property type="match status" value="1"/>
</dbReference>
<evidence type="ECO:0000256" key="5">
    <source>
        <dbReference type="ARBA" id="ARBA00022982"/>
    </source>
</evidence>
<keyword evidence="1" id="KW-0813">Transport</keyword>
<keyword evidence="5" id="KW-0249">Electron transport</keyword>
<dbReference type="Pfam" id="PF12838">
    <property type="entry name" value="Fer4_7"/>
    <property type="match status" value="1"/>
</dbReference>
<dbReference type="InterPro" id="IPR050572">
    <property type="entry name" value="Fe-S_Ferredoxin"/>
</dbReference>
<sequence length="368" mass="40435">MLSKVYYIGMEAPEFEDRFQNKIVRLFEAAGLGDAITKKDLTAIKTHFGEKGNTTFTHPWNIRTIVDEVKKKGGNPFITDTNTLYSYARKNAVDHLLTATSHGFTEAVVGAPIIIADGLTGRNEREVTINKKHFNKVKLAGDIVQADSMIVASHFKGHQMAGFGGAIKNLAMGCATVAGKKDQHNTRPFADEEKCTGCGTCANVCPVSTIEIVDGKAEVNSENCIGCNECVTHCPEKAMMVDWDEDLPEFIERLTEYAYGAYKQKKGKIGFINFAINITPECDCFAWSQRLIVRDIGILASKDPVALDKACYDLVNQAQGNKESLLKCNLEPGADKFKGLAENTIGERQLSYGEEIGLGSQDYELIKL</sequence>
<dbReference type="Gene3D" id="3.30.70.20">
    <property type="match status" value="1"/>
</dbReference>
<evidence type="ECO:0000313" key="9">
    <source>
        <dbReference type="EMBL" id="UYP46017.1"/>
    </source>
</evidence>
<keyword evidence="2" id="KW-0004">4Fe-4S</keyword>
<dbReference type="PANTHER" id="PTHR43687:SF6">
    <property type="entry name" value="L-ASPARTATE SEMIALDEHYDE SULFURTRANSFERASE IRON-SULFUR SUBUNIT"/>
    <property type="match status" value="1"/>
</dbReference>
<evidence type="ECO:0000313" key="10">
    <source>
        <dbReference type="Proteomes" id="UP001208689"/>
    </source>
</evidence>
<accession>A0ABY6HT22</accession>
<evidence type="ECO:0000256" key="1">
    <source>
        <dbReference type="ARBA" id="ARBA00022448"/>
    </source>
</evidence>
<evidence type="ECO:0000256" key="4">
    <source>
        <dbReference type="ARBA" id="ARBA00022737"/>
    </source>
</evidence>
<proteinExistence type="predicted"/>
<keyword evidence="10" id="KW-1185">Reference proteome</keyword>
<keyword evidence="3" id="KW-0479">Metal-binding</keyword>
<dbReference type="Pfam" id="PF04015">
    <property type="entry name" value="DUF362"/>
    <property type="match status" value="1"/>
</dbReference>
<reference evidence="9" key="1">
    <citation type="submission" date="2022-09" db="EMBL/GenBank/DDBJ databases">
        <title>Actin cytoskeleton and complex cell architecture in an #Asgard archaeon.</title>
        <authorList>
            <person name="Ponce Toledo R.I."/>
            <person name="Schleper C."/>
            <person name="Rodrigues Oliveira T."/>
            <person name="Wollweber F."/>
            <person name="Xu J."/>
            <person name="Rittmann S."/>
            <person name="Klingl A."/>
            <person name="Pilhofer M."/>
        </authorList>
    </citation>
    <scope>NUCLEOTIDE SEQUENCE</scope>
    <source>
        <strain evidence="9">B-35</strain>
    </source>
</reference>
<dbReference type="InterPro" id="IPR007160">
    <property type="entry name" value="DUF362"/>
</dbReference>
<organism evidence="9 10">
    <name type="scientific">Candidatus Lokiarchaeum ossiferum</name>
    <dbReference type="NCBI Taxonomy" id="2951803"/>
    <lineage>
        <taxon>Archaea</taxon>
        <taxon>Promethearchaeati</taxon>
        <taxon>Promethearchaeota</taxon>
        <taxon>Promethearchaeia</taxon>
        <taxon>Promethearchaeales</taxon>
        <taxon>Promethearchaeaceae</taxon>
        <taxon>Candidatus Lokiarchaeum</taxon>
    </lineage>
</organism>
<dbReference type="InterPro" id="IPR017900">
    <property type="entry name" value="4Fe4S_Fe_S_CS"/>
</dbReference>
<dbReference type="Proteomes" id="UP001208689">
    <property type="component" value="Chromosome"/>
</dbReference>
<evidence type="ECO:0000256" key="3">
    <source>
        <dbReference type="ARBA" id="ARBA00022723"/>
    </source>
</evidence>
<evidence type="ECO:0000256" key="6">
    <source>
        <dbReference type="ARBA" id="ARBA00023004"/>
    </source>
</evidence>